<dbReference type="InterPro" id="IPR036188">
    <property type="entry name" value="FAD/NAD-bd_sf"/>
</dbReference>
<dbReference type="Pfam" id="PF07992">
    <property type="entry name" value="Pyr_redox_2"/>
    <property type="match status" value="1"/>
</dbReference>
<organism evidence="7">
    <name type="scientific">marine sediment metagenome</name>
    <dbReference type="NCBI Taxonomy" id="412755"/>
    <lineage>
        <taxon>unclassified sequences</taxon>
        <taxon>metagenomes</taxon>
        <taxon>ecological metagenomes</taxon>
    </lineage>
</organism>
<comment type="cofactor">
    <cofactor evidence="1">
        <name>FAD</name>
        <dbReference type="ChEBI" id="CHEBI:57692"/>
    </cofactor>
</comment>
<gene>
    <name evidence="7" type="ORF">LCGC14_0255080</name>
</gene>
<feature type="domain" description="Reductase C-terminal" evidence="6">
    <location>
        <begin position="325"/>
        <end position="386"/>
    </location>
</feature>
<evidence type="ECO:0000259" key="6">
    <source>
        <dbReference type="Pfam" id="PF14759"/>
    </source>
</evidence>
<comment type="caution">
    <text evidence="7">The sequence shown here is derived from an EMBL/GenBank/DDBJ whole genome shotgun (WGS) entry which is preliminary data.</text>
</comment>
<protein>
    <recommendedName>
        <fullName evidence="8">FAD/NAD(P)-binding domain-containing protein</fullName>
    </recommendedName>
</protein>
<dbReference type="PANTHER" id="PTHR43557:SF2">
    <property type="entry name" value="RIESKE DOMAIN-CONTAINING PROTEIN-RELATED"/>
    <property type="match status" value="1"/>
</dbReference>
<reference evidence="7" key="1">
    <citation type="journal article" date="2015" name="Nature">
        <title>Complex archaea that bridge the gap between prokaryotes and eukaryotes.</title>
        <authorList>
            <person name="Spang A."/>
            <person name="Saw J.H."/>
            <person name="Jorgensen S.L."/>
            <person name="Zaremba-Niedzwiedzka K."/>
            <person name="Martijn J."/>
            <person name="Lind A.E."/>
            <person name="van Eijk R."/>
            <person name="Schleper C."/>
            <person name="Guy L."/>
            <person name="Ettema T.J."/>
        </authorList>
    </citation>
    <scope>NUCLEOTIDE SEQUENCE</scope>
</reference>
<evidence type="ECO:0000259" key="5">
    <source>
        <dbReference type="Pfam" id="PF07992"/>
    </source>
</evidence>
<dbReference type="PRINTS" id="PR00411">
    <property type="entry name" value="PNDRDTASEI"/>
</dbReference>
<dbReference type="GO" id="GO:0016651">
    <property type="term" value="F:oxidoreductase activity, acting on NAD(P)H"/>
    <property type="evidence" value="ECO:0007669"/>
    <property type="project" value="TreeGrafter"/>
</dbReference>
<keyword evidence="4" id="KW-0560">Oxidoreductase</keyword>
<evidence type="ECO:0000256" key="1">
    <source>
        <dbReference type="ARBA" id="ARBA00001974"/>
    </source>
</evidence>
<dbReference type="Pfam" id="PF14759">
    <property type="entry name" value="Reductase_C"/>
    <property type="match status" value="1"/>
</dbReference>
<feature type="domain" description="FAD/NAD(P)-binding" evidence="5">
    <location>
        <begin position="7"/>
        <end position="305"/>
    </location>
</feature>
<dbReference type="SUPFAM" id="SSF51905">
    <property type="entry name" value="FAD/NAD(P)-binding domain"/>
    <property type="match status" value="2"/>
</dbReference>
<keyword evidence="2" id="KW-0285">Flavoprotein</keyword>
<dbReference type="InterPro" id="IPR050446">
    <property type="entry name" value="FAD-oxidoreductase/Apoptosis"/>
</dbReference>
<evidence type="ECO:0008006" key="8">
    <source>
        <dbReference type="Google" id="ProtNLM"/>
    </source>
</evidence>
<dbReference type="InterPro" id="IPR023753">
    <property type="entry name" value="FAD/NAD-binding_dom"/>
</dbReference>
<proteinExistence type="predicted"/>
<accession>A0A0F9WNW2</accession>
<dbReference type="EMBL" id="LAZR01000134">
    <property type="protein sequence ID" value="KKN87816.1"/>
    <property type="molecule type" value="Genomic_DNA"/>
</dbReference>
<dbReference type="GO" id="GO:0005737">
    <property type="term" value="C:cytoplasm"/>
    <property type="evidence" value="ECO:0007669"/>
    <property type="project" value="TreeGrafter"/>
</dbReference>
<dbReference type="InterPro" id="IPR028202">
    <property type="entry name" value="Reductase_C"/>
</dbReference>
<evidence type="ECO:0000256" key="4">
    <source>
        <dbReference type="ARBA" id="ARBA00023002"/>
    </source>
</evidence>
<evidence type="ECO:0000256" key="3">
    <source>
        <dbReference type="ARBA" id="ARBA00022827"/>
    </source>
</evidence>
<dbReference type="SUPFAM" id="SSF55424">
    <property type="entry name" value="FAD/NAD-linked reductases, dimerisation (C-terminal) domain"/>
    <property type="match status" value="1"/>
</dbReference>
<name>A0A0F9WNW2_9ZZZZ</name>
<sequence length="390" mass="40710">MQDNLDKIVIVGAGTAGVNAASALRQQGFEGQVVILGAESVAPYQRPPLSKAFLAKDKPPAATLLKPGAFFPTNGITLEMGQGVVAIDRTAKAVLTKAGVHYPYDELILATGSSARRLRCPGAGLSNVCYLRNLSDATRLHKSLRSAKSVAILGGGVIGLEVASAAVALDKQVTVIESAGRVMARVATPSATNVITRQLKAAGIRFALNARLARIDGVDGQARTCILESGEAVAADLVVVGIGALPNQGLAVHAGLLCDNGIIVDEAMRSSDPDIYAIGDCAAAENSYYGGRIRIETIHNAMVQAQIAASSICGVRIPDAAPPRFWSDLLGMKLQGLGGLTRYDKLVAFNGKNGVETEVHAFAGDRLVATETINLSKRQSELSKLIHPAE</sequence>
<keyword evidence="3" id="KW-0274">FAD</keyword>
<dbReference type="PANTHER" id="PTHR43557">
    <property type="entry name" value="APOPTOSIS-INDUCING FACTOR 1"/>
    <property type="match status" value="1"/>
</dbReference>
<evidence type="ECO:0000256" key="2">
    <source>
        <dbReference type="ARBA" id="ARBA00022630"/>
    </source>
</evidence>
<dbReference type="Gene3D" id="3.50.50.60">
    <property type="entry name" value="FAD/NAD(P)-binding domain"/>
    <property type="match status" value="2"/>
</dbReference>
<dbReference type="AlphaFoldDB" id="A0A0F9WNW2"/>
<dbReference type="InterPro" id="IPR016156">
    <property type="entry name" value="FAD/NAD-linked_Rdtase_dimer_sf"/>
</dbReference>
<dbReference type="PRINTS" id="PR00368">
    <property type="entry name" value="FADPNR"/>
</dbReference>
<dbReference type="Gene3D" id="3.30.390.30">
    <property type="match status" value="1"/>
</dbReference>
<evidence type="ECO:0000313" key="7">
    <source>
        <dbReference type="EMBL" id="KKN87816.1"/>
    </source>
</evidence>